<evidence type="ECO:0000313" key="1">
    <source>
        <dbReference type="EMBL" id="MBD0382108.1"/>
    </source>
</evidence>
<gene>
    <name evidence="1" type="ORF">ICC18_18480</name>
</gene>
<dbReference type="Proteomes" id="UP000650466">
    <property type="component" value="Unassembled WGS sequence"/>
</dbReference>
<reference evidence="1" key="1">
    <citation type="submission" date="2020-09" db="EMBL/GenBank/DDBJ databases">
        <title>Draft Genome Sequence of Paenibacillus sp. WST5.</title>
        <authorList>
            <person name="Bao Z."/>
        </authorList>
    </citation>
    <scope>NUCLEOTIDE SEQUENCE</scope>
    <source>
        <strain evidence="1">WST5</strain>
    </source>
</reference>
<dbReference type="EMBL" id="JACVVD010000006">
    <property type="protein sequence ID" value="MBD0382108.1"/>
    <property type="molecule type" value="Genomic_DNA"/>
</dbReference>
<proteinExistence type="predicted"/>
<evidence type="ECO:0000313" key="2">
    <source>
        <dbReference type="Proteomes" id="UP000650466"/>
    </source>
</evidence>
<protein>
    <submittedName>
        <fullName evidence="1">Uncharacterized protein</fullName>
    </submittedName>
</protein>
<name>A0A926QKS8_9BACL</name>
<comment type="caution">
    <text evidence="1">The sequence shown here is derived from an EMBL/GenBank/DDBJ whole genome shotgun (WGS) entry which is preliminary data.</text>
</comment>
<keyword evidence="2" id="KW-1185">Reference proteome</keyword>
<dbReference type="AlphaFoldDB" id="A0A926QKS8"/>
<dbReference type="RefSeq" id="WP_188175895.1">
    <property type="nucleotide sequence ID" value="NZ_JACVVD010000006.1"/>
</dbReference>
<sequence length="66" mass="7224">MDIRQWLPGEREVSDTLPIPANLTPGNYKVNAAILNPQTGKPGIDFANDGRRSDGRYTLGTVKVLD</sequence>
<accession>A0A926QKS8</accession>
<organism evidence="1 2">
    <name type="scientific">Paenibacillus sedimenti</name>
    <dbReference type="NCBI Taxonomy" id="2770274"/>
    <lineage>
        <taxon>Bacteria</taxon>
        <taxon>Bacillati</taxon>
        <taxon>Bacillota</taxon>
        <taxon>Bacilli</taxon>
        <taxon>Bacillales</taxon>
        <taxon>Paenibacillaceae</taxon>
        <taxon>Paenibacillus</taxon>
    </lineage>
</organism>